<sequence>MARQDKNAWAAKVFALIRGGQTQAAMAQIKVAPSAGDVARLQALLAGVPSDTAVRRQLDAFIEEERALLAAPRLHRAP</sequence>
<dbReference type="RefSeq" id="WP_011794390.1">
    <property type="nucleotide sequence ID" value="NZ_CP023687.1"/>
</dbReference>
<name>A0ABY9ALK2_PARCI</name>
<keyword evidence="2" id="KW-1185">Reference proteome</keyword>
<accession>A0ABY9ALK2</accession>
<dbReference type="GeneID" id="79790908"/>
<proteinExistence type="predicted"/>
<gene>
    <name evidence="1" type="ORF">QRO08_18620</name>
</gene>
<dbReference type="Proteomes" id="UP001242732">
    <property type="component" value="Chromosome"/>
</dbReference>
<evidence type="ECO:0000313" key="2">
    <source>
        <dbReference type="Proteomes" id="UP001242732"/>
    </source>
</evidence>
<organism evidence="1 2">
    <name type="scientific">Paracidovorax citrulli</name>
    <name type="common">Acidovorax citrulli</name>
    <dbReference type="NCBI Taxonomy" id="80869"/>
    <lineage>
        <taxon>Bacteria</taxon>
        <taxon>Pseudomonadati</taxon>
        <taxon>Pseudomonadota</taxon>
        <taxon>Betaproteobacteria</taxon>
        <taxon>Burkholderiales</taxon>
        <taxon>Comamonadaceae</taxon>
        <taxon>Paracidovorax</taxon>
    </lineage>
</organism>
<reference evidence="1 2" key="1">
    <citation type="submission" date="2023-06" db="EMBL/GenBank/DDBJ databases">
        <authorList>
            <person name="Ham H."/>
            <person name="Park D.S."/>
        </authorList>
    </citation>
    <scope>NUCLEOTIDE SEQUENCE [LARGE SCALE GENOMIC DNA]</scope>
    <source>
        <strain evidence="1 2">KACC 17005</strain>
    </source>
</reference>
<dbReference type="EMBL" id="CP127363">
    <property type="protein sequence ID" value="WIY47826.1"/>
    <property type="molecule type" value="Genomic_DNA"/>
</dbReference>
<evidence type="ECO:0000313" key="1">
    <source>
        <dbReference type="EMBL" id="WIY47826.1"/>
    </source>
</evidence>
<protein>
    <submittedName>
        <fullName evidence="1">Uncharacterized protein</fullName>
    </submittedName>
</protein>